<dbReference type="Proteomes" id="UP001066276">
    <property type="component" value="Chromosome 4_2"/>
</dbReference>
<proteinExistence type="predicted"/>
<name>A0AAV7SGZ6_PLEWA</name>
<accession>A0AAV7SGZ6</accession>
<keyword evidence="2" id="KW-1185">Reference proteome</keyword>
<dbReference type="AlphaFoldDB" id="A0AAV7SGZ6"/>
<organism evidence="1 2">
    <name type="scientific">Pleurodeles waltl</name>
    <name type="common">Iberian ribbed newt</name>
    <dbReference type="NCBI Taxonomy" id="8319"/>
    <lineage>
        <taxon>Eukaryota</taxon>
        <taxon>Metazoa</taxon>
        <taxon>Chordata</taxon>
        <taxon>Craniata</taxon>
        <taxon>Vertebrata</taxon>
        <taxon>Euteleostomi</taxon>
        <taxon>Amphibia</taxon>
        <taxon>Batrachia</taxon>
        <taxon>Caudata</taxon>
        <taxon>Salamandroidea</taxon>
        <taxon>Salamandridae</taxon>
        <taxon>Pleurodelinae</taxon>
        <taxon>Pleurodeles</taxon>
    </lineage>
</organism>
<sequence>MRAAAREVAAAVLACSPPQQRVNENTNAHCLGEYKRKVIKETPLMLMISISGVDPQDIAAKRSCACALSSSEEKSVKERWASEEGEAEMGGGSWLSGTALPVEIEQNERWPEKPRLPSNLSEHIVQQRIPIFRNLTKRSEEVLTGTGIERGLLPMKSVWVESELHSLNNVTEDLTEGVFCRGQLRVRTPNH</sequence>
<reference evidence="1" key="1">
    <citation type="journal article" date="2022" name="bioRxiv">
        <title>Sequencing and chromosome-scale assembly of the giantPleurodeles waltlgenome.</title>
        <authorList>
            <person name="Brown T."/>
            <person name="Elewa A."/>
            <person name="Iarovenko S."/>
            <person name="Subramanian E."/>
            <person name="Araus A.J."/>
            <person name="Petzold A."/>
            <person name="Susuki M."/>
            <person name="Suzuki K.-i.T."/>
            <person name="Hayashi T."/>
            <person name="Toyoda A."/>
            <person name="Oliveira C."/>
            <person name="Osipova E."/>
            <person name="Leigh N.D."/>
            <person name="Simon A."/>
            <person name="Yun M.H."/>
        </authorList>
    </citation>
    <scope>NUCLEOTIDE SEQUENCE</scope>
    <source>
        <strain evidence="1">20211129_DDA</strain>
        <tissue evidence="1">Liver</tissue>
    </source>
</reference>
<dbReference type="EMBL" id="JANPWB010000008">
    <property type="protein sequence ID" value="KAJ1163322.1"/>
    <property type="molecule type" value="Genomic_DNA"/>
</dbReference>
<gene>
    <name evidence="1" type="ORF">NDU88_003782</name>
</gene>
<evidence type="ECO:0000313" key="1">
    <source>
        <dbReference type="EMBL" id="KAJ1163322.1"/>
    </source>
</evidence>
<evidence type="ECO:0000313" key="2">
    <source>
        <dbReference type="Proteomes" id="UP001066276"/>
    </source>
</evidence>
<comment type="caution">
    <text evidence="1">The sequence shown here is derived from an EMBL/GenBank/DDBJ whole genome shotgun (WGS) entry which is preliminary data.</text>
</comment>
<protein>
    <submittedName>
        <fullName evidence="1">Uncharacterized protein</fullName>
    </submittedName>
</protein>